<gene>
    <name evidence="2" type="ORF">WKR92_09005</name>
</gene>
<sequence length="174" mass="19064">MKSLKYLIPSLLAFSLILNACVSDSRQNAQEQDSIVVIDSTSVIDTTSGVDLTPPALPYIVVFSEETARFNIIENPDDSGFVPNGDGYVEALNTKYPEINIRMGDQRSDTLDVFIDDATHLTQGMGSAGANSYLAEATYAFSELDSVNVVNFIFKTGDHATSGPYTREFFNDFH</sequence>
<name>A0ABV5CEI8_9SPHI</name>
<dbReference type="Proteomes" id="UP001580928">
    <property type="component" value="Unassembled WGS sequence"/>
</dbReference>
<evidence type="ECO:0008006" key="4">
    <source>
        <dbReference type="Google" id="ProtNLM"/>
    </source>
</evidence>
<feature type="signal peptide" evidence="1">
    <location>
        <begin position="1"/>
        <end position="20"/>
    </location>
</feature>
<evidence type="ECO:0000313" key="3">
    <source>
        <dbReference type="Proteomes" id="UP001580928"/>
    </source>
</evidence>
<reference evidence="2 3" key="1">
    <citation type="submission" date="2024-04" db="EMBL/GenBank/DDBJ databases">
        <title>Albibacterium profundi sp. nov., isolated from sediment of the Challenger Deep of Mariana Trench.</title>
        <authorList>
            <person name="Wang Y."/>
        </authorList>
    </citation>
    <scope>NUCLEOTIDE SEQUENCE [LARGE SCALE GENOMIC DNA]</scope>
    <source>
        <strain evidence="2 3">RHL897</strain>
    </source>
</reference>
<accession>A0ABV5CEI8</accession>
<dbReference type="RefSeq" id="WP_375557500.1">
    <property type="nucleotide sequence ID" value="NZ_JBBVGT010000002.1"/>
</dbReference>
<keyword evidence="1" id="KW-0732">Signal</keyword>
<dbReference type="EMBL" id="JBBVGT010000002">
    <property type="protein sequence ID" value="MFB5945971.1"/>
    <property type="molecule type" value="Genomic_DNA"/>
</dbReference>
<feature type="chain" id="PRO_5045729576" description="GerMN domain-containing protein" evidence="1">
    <location>
        <begin position="21"/>
        <end position="174"/>
    </location>
</feature>
<organism evidence="2 3">
    <name type="scientific">Albibacterium profundi</name>
    <dbReference type="NCBI Taxonomy" id="3134906"/>
    <lineage>
        <taxon>Bacteria</taxon>
        <taxon>Pseudomonadati</taxon>
        <taxon>Bacteroidota</taxon>
        <taxon>Sphingobacteriia</taxon>
        <taxon>Sphingobacteriales</taxon>
        <taxon>Sphingobacteriaceae</taxon>
        <taxon>Albibacterium</taxon>
    </lineage>
</organism>
<comment type="caution">
    <text evidence="2">The sequence shown here is derived from an EMBL/GenBank/DDBJ whole genome shotgun (WGS) entry which is preliminary data.</text>
</comment>
<evidence type="ECO:0000313" key="2">
    <source>
        <dbReference type="EMBL" id="MFB5945971.1"/>
    </source>
</evidence>
<protein>
    <recommendedName>
        <fullName evidence="4">GerMN domain-containing protein</fullName>
    </recommendedName>
</protein>
<evidence type="ECO:0000256" key="1">
    <source>
        <dbReference type="SAM" id="SignalP"/>
    </source>
</evidence>
<keyword evidence="3" id="KW-1185">Reference proteome</keyword>
<proteinExistence type="predicted"/>